<evidence type="ECO:0000259" key="1">
    <source>
        <dbReference type="SMART" id="SM00458"/>
    </source>
</evidence>
<dbReference type="PROSITE" id="PS50231">
    <property type="entry name" value="RICIN_B_LECTIN"/>
    <property type="match status" value="1"/>
</dbReference>
<dbReference type="SUPFAM" id="SSF50370">
    <property type="entry name" value="Ricin B-like lectins"/>
    <property type="match status" value="1"/>
</dbReference>
<dbReference type="AlphaFoldDB" id="A0AAN5LAJ6"/>
<dbReference type="Pfam" id="PF00652">
    <property type="entry name" value="Ricin_B_lectin"/>
    <property type="match status" value="1"/>
</dbReference>
<reference evidence="2" key="2">
    <citation type="submission" date="2020-11" db="EMBL/GenBank/DDBJ databases">
        <authorList>
            <consortium name="NCBI Pathogen Detection Project"/>
        </authorList>
    </citation>
    <scope>NUCLEOTIDE SEQUENCE</scope>
    <source>
        <strain evidence="2">R404</strain>
    </source>
</reference>
<comment type="caution">
    <text evidence="2">The sequence shown here is derived from an EMBL/GenBank/DDBJ whole genome shotgun (WGS) entry which is preliminary data.</text>
</comment>
<dbReference type="InterPro" id="IPR035992">
    <property type="entry name" value="Ricin_B-like_lectins"/>
</dbReference>
<reference evidence="2" key="1">
    <citation type="journal article" date="2018" name="Genome Biol.">
        <title>SKESA: strategic k-mer extension for scrupulous assemblies.</title>
        <authorList>
            <person name="Souvorov A."/>
            <person name="Agarwala R."/>
            <person name="Lipman D.J."/>
        </authorList>
    </citation>
    <scope>NUCLEOTIDE SEQUENCE</scope>
    <source>
        <strain evidence="2">R404</strain>
    </source>
</reference>
<name>A0AAN5LAJ6_KLEOX</name>
<gene>
    <name evidence="2" type="ORF">I8Y21_004107</name>
</gene>
<dbReference type="InterPro" id="IPR000772">
    <property type="entry name" value="Ricin_B_lectin"/>
</dbReference>
<dbReference type="SMART" id="SM00458">
    <property type="entry name" value="RICIN"/>
    <property type="match status" value="1"/>
</dbReference>
<evidence type="ECO:0000313" key="3">
    <source>
        <dbReference type="Proteomes" id="UP000856143"/>
    </source>
</evidence>
<organism evidence="2 3">
    <name type="scientific">Klebsiella oxytoca</name>
    <dbReference type="NCBI Taxonomy" id="571"/>
    <lineage>
        <taxon>Bacteria</taxon>
        <taxon>Pseudomonadati</taxon>
        <taxon>Pseudomonadota</taxon>
        <taxon>Gammaproteobacteria</taxon>
        <taxon>Enterobacterales</taxon>
        <taxon>Enterobacteriaceae</taxon>
        <taxon>Klebsiella/Raoultella group</taxon>
        <taxon>Klebsiella</taxon>
    </lineage>
</organism>
<accession>A0AAN5LAJ6</accession>
<dbReference type="Proteomes" id="UP000856143">
    <property type="component" value="Unassembled WGS sequence"/>
</dbReference>
<dbReference type="EMBL" id="DACSEO010000060">
    <property type="protein sequence ID" value="HAT1683365.1"/>
    <property type="molecule type" value="Genomic_DNA"/>
</dbReference>
<proteinExistence type="predicted"/>
<sequence>MVTGTLCGCTPGGLPSPYTIHLSFPVITQNQINMGHDYSDKKRLRTRDGLCPAAESDTHYQYGRLILQECRQDASQYFTFHRNRIIHQGLCLDAAGQDTREGTPVIIWPCTGNANQRWLTEENKIRGQQSRKCLGTESLIARKGDPVVLADCDFSRALEFTGN</sequence>
<evidence type="ECO:0000313" key="2">
    <source>
        <dbReference type="EMBL" id="HAT1683365.1"/>
    </source>
</evidence>
<feature type="domain" description="Ricin B lectin" evidence="1">
    <location>
        <begin position="40"/>
        <end position="161"/>
    </location>
</feature>
<dbReference type="Gene3D" id="2.80.10.50">
    <property type="match status" value="1"/>
</dbReference>
<protein>
    <submittedName>
        <fullName evidence="2">Ricin-type beta-trefoil lectin domain protein</fullName>
    </submittedName>
</protein>